<proteinExistence type="inferred from homology"/>
<keyword evidence="4" id="KW-0175">Coiled coil</keyword>
<dbReference type="GO" id="GO:0007165">
    <property type="term" value="P:signal transduction"/>
    <property type="evidence" value="ECO:0007669"/>
    <property type="project" value="UniProtKB-KW"/>
</dbReference>
<feature type="region of interest" description="Disordered" evidence="5">
    <location>
        <begin position="241"/>
        <end position="268"/>
    </location>
</feature>
<keyword evidence="9" id="KW-1185">Reference proteome</keyword>
<keyword evidence="6" id="KW-1133">Transmembrane helix</keyword>
<dbReference type="Gene3D" id="1.10.287.950">
    <property type="entry name" value="Methyl-accepting chemotaxis protein"/>
    <property type="match status" value="1"/>
</dbReference>
<feature type="domain" description="Methyl-accepting transducer" evidence="7">
    <location>
        <begin position="222"/>
        <end position="465"/>
    </location>
</feature>
<evidence type="ECO:0000313" key="9">
    <source>
        <dbReference type="Proteomes" id="UP000287447"/>
    </source>
</evidence>
<protein>
    <submittedName>
        <fullName evidence="8">Chemotaxis protein</fullName>
    </submittedName>
</protein>
<comment type="similarity">
    <text evidence="2">Belongs to the methyl-accepting chemotaxis (MCP) protein family.</text>
</comment>
<feature type="transmembrane region" description="Helical" evidence="6">
    <location>
        <begin position="141"/>
        <end position="162"/>
    </location>
</feature>
<keyword evidence="1 3" id="KW-0807">Transducer</keyword>
<feature type="transmembrane region" description="Helical" evidence="6">
    <location>
        <begin position="14"/>
        <end position="33"/>
    </location>
</feature>
<dbReference type="RefSeq" id="WP_127765961.1">
    <property type="nucleotide sequence ID" value="NZ_SADE01000002.1"/>
</dbReference>
<dbReference type="AlphaFoldDB" id="A0A3S2W9E7"/>
<organism evidence="8 9">
    <name type="scientific">Hwanghaeella grinnelliae</name>
    <dbReference type="NCBI Taxonomy" id="2500179"/>
    <lineage>
        <taxon>Bacteria</taxon>
        <taxon>Pseudomonadati</taxon>
        <taxon>Pseudomonadota</taxon>
        <taxon>Alphaproteobacteria</taxon>
        <taxon>Rhodospirillales</taxon>
        <taxon>Rhodospirillaceae</taxon>
        <taxon>Hwanghaeella</taxon>
    </lineage>
</organism>
<dbReference type="SMART" id="SM00283">
    <property type="entry name" value="MA"/>
    <property type="match status" value="1"/>
</dbReference>
<sequence length="485" mass="50743">MNALQTLQANSARILIYYLIAHIPVTAAFLIAMGDPWIPATIITAVLAAAAYGMWALRKTADETMYVIAVAFIGDVAALVYAMAGDPWQIDMHMYFFAALAMLAALCSWQVMIVAAGVTAVHHLTLNFLLPEFVFPDGSNFGRVVLHAVIVVLETGILIWVVDRIRRAFVESEKALEKAAEAENAVRVAQAEQEAQRREADKMRAQTLAQVAASIETEIGEIAKSVATASDELTRHADGLLSSAETMRNQAARSAESSEDAGRDVGSTAAAVEELDQATVEIGRLASDSVAATRRAVTEAESTNKAVTGLADAGTKIGEVVGLIEDIAEQTNLLALNATIEAARAGDAGKGFAVVANEVKGLASQTAQATENISKLIEDMQKASVGAVNAIQGIGETISAVAETVGAIGQSIDQQKLATEEISSTMGTVSSKSKAAADGVIGVRGIADDSSSAAQDVKGVASKLSTHSDELNSRLGGFVKTLRDS</sequence>
<evidence type="ECO:0000256" key="2">
    <source>
        <dbReference type="ARBA" id="ARBA00029447"/>
    </source>
</evidence>
<dbReference type="Proteomes" id="UP000287447">
    <property type="component" value="Unassembled WGS sequence"/>
</dbReference>
<accession>A0A3S2W9E7</accession>
<dbReference type="InterPro" id="IPR004090">
    <property type="entry name" value="Chemotax_Me-accpt_rcpt"/>
</dbReference>
<dbReference type="GO" id="GO:0004888">
    <property type="term" value="F:transmembrane signaling receptor activity"/>
    <property type="evidence" value="ECO:0007669"/>
    <property type="project" value="InterPro"/>
</dbReference>
<dbReference type="GO" id="GO:0006935">
    <property type="term" value="P:chemotaxis"/>
    <property type="evidence" value="ECO:0007669"/>
    <property type="project" value="InterPro"/>
</dbReference>
<feature type="compositionally biased region" description="Polar residues" evidence="5">
    <location>
        <begin position="243"/>
        <end position="252"/>
    </location>
</feature>
<evidence type="ECO:0000256" key="4">
    <source>
        <dbReference type="SAM" id="Coils"/>
    </source>
</evidence>
<evidence type="ECO:0000259" key="7">
    <source>
        <dbReference type="PROSITE" id="PS50111"/>
    </source>
</evidence>
<dbReference type="SUPFAM" id="SSF58104">
    <property type="entry name" value="Methyl-accepting chemotaxis protein (MCP) signaling domain"/>
    <property type="match status" value="1"/>
</dbReference>
<feature type="transmembrane region" description="Helical" evidence="6">
    <location>
        <begin position="96"/>
        <end position="121"/>
    </location>
</feature>
<dbReference type="PANTHER" id="PTHR32089:SF112">
    <property type="entry name" value="LYSOZYME-LIKE PROTEIN-RELATED"/>
    <property type="match status" value="1"/>
</dbReference>
<feature type="transmembrane region" description="Helical" evidence="6">
    <location>
        <begin position="64"/>
        <end position="84"/>
    </location>
</feature>
<dbReference type="InterPro" id="IPR004089">
    <property type="entry name" value="MCPsignal_dom"/>
</dbReference>
<dbReference type="PANTHER" id="PTHR32089">
    <property type="entry name" value="METHYL-ACCEPTING CHEMOTAXIS PROTEIN MCPB"/>
    <property type="match status" value="1"/>
</dbReference>
<dbReference type="OrthoDB" id="354287at2"/>
<comment type="caution">
    <text evidence="8">The sequence shown here is derived from an EMBL/GenBank/DDBJ whole genome shotgun (WGS) entry which is preliminary data.</text>
</comment>
<gene>
    <name evidence="8" type="ORF">EOI86_14930</name>
</gene>
<evidence type="ECO:0000313" key="8">
    <source>
        <dbReference type="EMBL" id="RVU36485.1"/>
    </source>
</evidence>
<dbReference type="Pfam" id="PF00015">
    <property type="entry name" value="MCPsignal"/>
    <property type="match status" value="1"/>
</dbReference>
<feature type="coiled-coil region" evidence="4">
    <location>
        <begin position="165"/>
        <end position="208"/>
    </location>
</feature>
<reference evidence="9" key="1">
    <citation type="submission" date="2019-01" db="EMBL/GenBank/DDBJ databases">
        <title>Gri0909 isolated from a small marine red alga.</title>
        <authorList>
            <person name="Kim J."/>
            <person name="Jeong S.E."/>
            <person name="Jeon C.O."/>
        </authorList>
    </citation>
    <scope>NUCLEOTIDE SEQUENCE [LARGE SCALE GENOMIC DNA]</scope>
    <source>
        <strain evidence="9">Gri0909</strain>
    </source>
</reference>
<evidence type="ECO:0000256" key="5">
    <source>
        <dbReference type="SAM" id="MobiDB-lite"/>
    </source>
</evidence>
<dbReference type="GO" id="GO:0016020">
    <property type="term" value="C:membrane"/>
    <property type="evidence" value="ECO:0007669"/>
    <property type="project" value="InterPro"/>
</dbReference>
<feature type="transmembrane region" description="Helical" evidence="6">
    <location>
        <begin position="40"/>
        <end position="58"/>
    </location>
</feature>
<evidence type="ECO:0000256" key="1">
    <source>
        <dbReference type="ARBA" id="ARBA00023224"/>
    </source>
</evidence>
<dbReference type="PROSITE" id="PS50111">
    <property type="entry name" value="CHEMOTAXIS_TRANSDUC_2"/>
    <property type="match status" value="1"/>
</dbReference>
<keyword evidence="6" id="KW-0812">Transmembrane</keyword>
<name>A0A3S2W9E7_9PROT</name>
<dbReference type="PRINTS" id="PR00260">
    <property type="entry name" value="CHEMTRNSDUCR"/>
</dbReference>
<evidence type="ECO:0000256" key="6">
    <source>
        <dbReference type="SAM" id="Phobius"/>
    </source>
</evidence>
<keyword evidence="6" id="KW-0472">Membrane</keyword>
<dbReference type="EMBL" id="SADE01000002">
    <property type="protein sequence ID" value="RVU36485.1"/>
    <property type="molecule type" value="Genomic_DNA"/>
</dbReference>
<evidence type="ECO:0000256" key="3">
    <source>
        <dbReference type="PROSITE-ProRule" id="PRU00284"/>
    </source>
</evidence>